<evidence type="ECO:0000256" key="2">
    <source>
        <dbReference type="ARBA" id="ARBA00008092"/>
    </source>
</evidence>
<dbReference type="SUPFAM" id="SSF57716">
    <property type="entry name" value="Glucocorticoid receptor-like (DNA-binding domain)"/>
    <property type="match status" value="1"/>
</dbReference>
<keyword evidence="9 14" id="KW-0675">Receptor</keyword>
<evidence type="ECO:0000256" key="4">
    <source>
        <dbReference type="ARBA" id="ARBA00022771"/>
    </source>
</evidence>
<feature type="compositionally biased region" description="Low complexity" evidence="11">
    <location>
        <begin position="713"/>
        <end position="737"/>
    </location>
</feature>
<dbReference type="PROSITE" id="PS51030">
    <property type="entry name" value="NUCLEAR_REC_DBD_2"/>
    <property type="match status" value="1"/>
</dbReference>
<keyword evidence="3" id="KW-0479">Metal-binding</keyword>
<dbReference type="GO" id="GO:0004879">
    <property type="term" value="F:nuclear receptor activity"/>
    <property type="evidence" value="ECO:0007669"/>
    <property type="project" value="InterPro"/>
</dbReference>
<evidence type="ECO:0000256" key="6">
    <source>
        <dbReference type="ARBA" id="ARBA00023015"/>
    </source>
</evidence>
<dbReference type="PROSITE" id="PS00031">
    <property type="entry name" value="NUCLEAR_REC_DBD_1"/>
    <property type="match status" value="1"/>
</dbReference>
<dbReference type="PANTHER" id="PTHR24082">
    <property type="entry name" value="NUCLEAR HORMONE RECEPTOR"/>
    <property type="match status" value="1"/>
</dbReference>
<dbReference type="InterPro" id="IPR001628">
    <property type="entry name" value="Znf_hrmn_rcpt"/>
</dbReference>
<feature type="compositionally biased region" description="Low complexity" evidence="11">
    <location>
        <begin position="572"/>
        <end position="582"/>
    </location>
</feature>
<feature type="compositionally biased region" description="Low complexity" evidence="11">
    <location>
        <begin position="826"/>
        <end position="854"/>
    </location>
</feature>
<evidence type="ECO:0000256" key="3">
    <source>
        <dbReference type="ARBA" id="ARBA00022723"/>
    </source>
</evidence>
<dbReference type="InterPro" id="IPR050234">
    <property type="entry name" value="Nuclear_hormone_rcpt_NR1"/>
</dbReference>
<dbReference type="Gene3D" id="1.10.565.10">
    <property type="entry name" value="Retinoid X Receptor"/>
    <property type="match status" value="1"/>
</dbReference>
<evidence type="ECO:0000256" key="1">
    <source>
        <dbReference type="ARBA" id="ARBA00004496"/>
    </source>
</evidence>
<dbReference type="Pfam" id="PF00104">
    <property type="entry name" value="Hormone_recep"/>
    <property type="match status" value="1"/>
</dbReference>
<feature type="region of interest" description="Disordered" evidence="11">
    <location>
        <begin position="525"/>
        <end position="664"/>
    </location>
</feature>
<dbReference type="GO" id="GO:0018990">
    <property type="term" value="P:ecdysis, chitin-based cuticle"/>
    <property type="evidence" value="ECO:0007669"/>
    <property type="project" value="UniProtKB-ARBA"/>
</dbReference>
<dbReference type="GO" id="GO:0035075">
    <property type="term" value="P:response to ecdysone"/>
    <property type="evidence" value="ECO:0007669"/>
    <property type="project" value="UniProtKB-ARBA"/>
</dbReference>
<dbReference type="SMART" id="SM00430">
    <property type="entry name" value="HOLI"/>
    <property type="match status" value="1"/>
</dbReference>
<organism evidence="14">
    <name type="scientific">Daphnia pulex</name>
    <name type="common">Water flea</name>
    <dbReference type="NCBI Taxonomy" id="6669"/>
    <lineage>
        <taxon>Eukaryota</taxon>
        <taxon>Metazoa</taxon>
        <taxon>Ecdysozoa</taxon>
        <taxon>Arthropoda</taxon>
        <taxon>Crustacea</taxon>
        <taxon>Branchiopoda</taxon>
        <taxon>Diplostraca</taxon>
        <taxon>Cladocera</taxon>
        <taxon>Anomopoda</taxon>
        <taxon>Daphniidae</taxon>
        <taxon>Daphnia</taxon>
    </lineage>
</organism>
<keyword evidence="4" id="KW-0863">Zinc-finger</keyword>
<keyword evidence="5" id="KW-0862">Zinc</keyword>
<dbReference type="OrthoDB" id="7634782at2759"/>
<dbReference type="PROSITE" id="PS51843">
    <property type="entry name" value="NR_LBD"/>
    <property type="match status" value="1"/>
</dbReference>
<dbReference type="PRINTS" id="PR00047">
    <property type="entry name" value="STROIDFINGER"/>
</dbReference>
<keyword evidence="7" id="KW-0238">DNA-binding</keyword>
<protein>
    <submittedName>
        <fullName evidence="14">E75 nuclear receptor</fullName>
    </submittedName>
</protein>
<dbReference type="SUPFAM" id="SSF48508">
    <property type="entry name" value="Nuclear receptor ligand-binding domain"/>
    <property type="match status" value="1"/>
</dbReference>
<comment type="subcellular location">
    <subcellularLocation>
        <location evidence="1">Cytoplasm</location>
    </subcellularLocation>
</comment>
<evidence type="ECO:0000313" key="14">
    <source>
        <dbReference type="EMBL" id="ADB79814.1"/>
    </source>
</evidence>
<evidence type="ECO:0000256" key="7">
    <source>
        <dbReference type="ARBA" id="ARBA00023125"/>
    </source>
</evidence>
<dbReference type="EMBL" id="FJ946916">
    <property type="protein sequence ID" value="ADB79814.1"/>
    <property type="molecule type" value="mRNA"/>
</dbReference>
<proteinExistence type="evidence at transcript level"/>
<evidence type="ECO:0000256" key="11">
    <source>
        <dbReference type="SAM" id="MobiDB-lite"/>
    </source>
</evidence>
<feature type="region of interest" description="Disordered" evidence="11">
    <location>
        <begin position="822"/>
        <end position="954"/>
    </location>
</feature>
<evidence type="ECO:0000256" key="10">
    <source>
        <dbReference type="ARBA" id="ARBA00023242"/>
    </source>
</evidence>
<dbReference type="FunFam" id="3.30.50.10:FF:000013">
    <property type="entry name" value="Nuclear receptor subfamily 1 group D member 2"/>
    <property type="match status" value="1"/>
</dbReference>
<evidence type="ECO:0000256" key="8">
    <source>
        <dbReference type="ARBA" id="ARBA00023163"/>
    </source>
</evidence>
<feature type="compositionally biased region" description="Basic and acidic residues" evidence="11">
    <location>
        <begin position="627"/>
        <end position="640"/>
    </location>
</feature>
<accession>D6BX50</accession>
<feature type="compositionally biased region" description="Polar residues" evidence="11">
    <location>
        <begin position="610"/>
        <end position="625"/>
    </location>
</feature>
<name>D6BX50_DAPPU</name>
<comment type="similarity">
    <text evidence="2">Belongs to the nuclear hormone receptor family. NR1 subfamily.</text>
</comment>
<evidence type="ECO:0000259" key="12">
    <source>
        <dbReference type="PROSITE" id="PS51030"/>
    </source>
</evidence>
<dbReference type="InterPro" id="IPR000536">
    <property type="entry name" value="Nucl_hrmn_rcpt_lig-bd"/>
</dbReference>
<dbReference type="SMART" id="SM00399">
    <property type="entry name" value="ZnF_C4"/>
    <property type="match status" value="1"/>
</dbReference>
<dbReference type="PRINTS" id="PR00398">
    <property type="entry name" value="STRDHORMONER"/>
</dbReference>
<dbReference type="InterPro" id="IPR013088">
    <property type="entry name" value="Znf_NHR/GATA"/>
</dbReference>
<feature type="compositionally biased region" description="Low complexity" evidence="11">
    <location>
        <begin position="892"/>
        <end position="942"/>
    </location>
</feature>
<feature type="region of interest" description="Disordered" evidence="11">
    <location>
        <begin position="442"/>
        <end position="506"/>
    </location>
</feature>
<dbReference type="GO" id="GO:0005737">
    <property type="term" value="C:cytoplasm"/>
    <property type="evidence" value="ECO:0007669"/>
    <property type="project" value="UniProtKB-SubCell"/>
</dbReference>
<dbReference type="Pfam" id="PF00105">
    <property type="entry name" value="zf-C4"/>
    <property type="match status" value="1"/>
</dbReference>
<dbReference type="Gene3D" id="3.30.50.10">
    <property type="entry name" value="Erythroid Transcription Factor GATA-1, subunit A"/>
    <property type="match status" value="1"/>
</dbReference>
<dbReference type="GO" id="GO:0008270">
    <property type="term" value="F:zinc ion binding"/>
    <property type="evidence" value="ECO:0007669"/>
    <property type="project" value="UniProtKB-KW"/>
</dbReference>
<dbReference type="InterPro" id="IPR001723">
    <property type="entry name" value="Nuclear_hrmn_rcpt"/>
</dbReference>
<dbReference type="AlphaFoldDB" id="D6BX50"/>
<dbReference type="InterPro" id="IPR035500">
    <property type="entry name" value="NHR-like_dom_sf"/>
</dbReference>
<feature type="compositionally biased region" description="Basic residues" evidence="11">
    <location>
        <begin position="641"/>
        <end position="652"/>
    </location>
</feature>
<dbReference type="GO" id="GO:0020037">
    <property type="term" value="F:heme binding"/>
    <property type="evidence" value="ECO:0007669"/>
    <property type="project" value="UniProtKB-ARBA"/>
</dbReference>
<keyword evidence="6" id="KW-0805">Transcription regulation</keyword>
<feature type="region of interest" description="Disordered" evidence="11">
    <location>
        <begin position="703"/>
        <end position="737"/>
    </location>
</feature>
<dbReference type="CDD" id="cd07166">
    <property type="entry name" value="NR_DBD_REV_ERB"/>
    <property type="match status" value="1"/>
</dbReference>
<feature type="domain" description="NR LBD" evidence="13">
    <location>
        <begin position="204"/>
        <end position="458"/>
    </location>
</feature>
<dbReference type="PANTHER" id="PTHR24082:SF473">
    <property type="entry name" value="ECDYSONE-INDUCED PROTEIN 75B, ISOFORM B"/>
    <property type="match status" value="1"/>
</dbReference>
<sequence>MRSEIVVGGENGKEPTEPSVLMLQNMAVHHHHHQDPCSRSVIIHPPSHHQVVQQQMVNDVVHPPVSAMFAPPLPIQNERREFREPELDIEFDGTTVLCRVCGDKASGFHYGVHSCEGCKGFFRRSIQQKIQYRPCTKNQQCSILRINRNRCQYCRLKKCIAVGMSRDAVRFGRVPKREKAKILAAMQSVNARLAERSLPAEFADEVQLMQSVVRAHMETCDFTREKVQILMADAHRQPNYTACPPTLACPLNPTPAPSNGQQQLLQDFSERFLPAIRDVVEFAKRLPGFTLLAEDDKVTLLKPGVFEVLLVRLAAMFDSQSNTMLCLNGQLLRRDVLHNSSNARFLMDSMFEFAERLNSLALNDSELGLFCAVVVIAADRPGLRNVELVERMQSKLRSVLENVLNQAHPDKAGLFLELLRKIPDLRTLNTLHSEKLLAFKMTEQQQQQQQQQQHYNHHAQRQTPPPTASPWHNDRDSYDEEGGAKSPMGSVSSSGAESICSGVEGTSSMSDLPLLAAVAGSAVPLMSGGSHRRRLRGPSENGSSSMSSDGEEMDSTGRSLMRMVESPPRTHSAGAGSNAGSSCPYSKMRKLDSPDDSGIESGVDRYEKMSTASRSTNTSLCSSPRSLLEDKVKEVDEMQQHHQHHHHHHHHAAPSAGGRVGQSSVDDMPVLKRVLQAPPLFDTNSLMDEAYKPHKKFRALTRCAGSKGEESPMRVPAVSSPPRSSPTSSSSSSSSSTSTVSVLSAALSSPPGTYSALCIALTSPPSTSSSSLLASSLSSGVVSSLTSTHSTLARSLMEGPKMVSTEQQRRADLIVANIMKGNVTGSSPTPSSSSQNYCPSPLSSSSSSNGQQQQRTVLTSGPLYAGSSSPSSWNYHHHQRSSPVSPPHHHSSPSPSSSRIPQQQQQQQQPESVSSVGADSQPLNLSLKSPSSSPARPTTPVTQHNNTHYFPLHA</sequence>
<reference evidence="14" key="1">
    <citation type="journal article" date="2010" name="Gen. Comp. Endocrinol.">
        <title>Interactions of the crustacean nuclear receptors HR3 and E75 in the regulation of gene transcription.</title>
        <authorList>
            <person name="Hannas B.R."/>
            <person name="Wang Y.H."/>
            <person name="Baldwin W.S."/>
            <person name="Li Y."/>
            <person name="Wallace A.D."/>
            <person name="LeBlanc G.A."/>
        </authorList>
    </citation>
    <scope>NUCLEOTIDE SEQUENCE</scope>
</reference>
<dbReference type="GO" id="GO:0043565">
    <property type="term" value="F:sequence-specific DNA binding"/>
    <property type="evidence" value="ECO:0007669"/>
    <property type="project" value="InterPro"/>
</dbReference>
<evidence type="ECO:0000256" key="5">
    <source>
        <dbReference type="ARBA" id="ARBA00022833"/>
    </source>
</evidence>
<evidence type="ECO:0000259" key="13">
    <source>
        <dbReference type="PROSITE" id="PS51843"/>
    </source>
</evidence>
<keyword evidence="8" id="KW-0804">Transcription</keyword>
<feature type="domain" description="Nuclear receptor" evidence="12">
    <location>
        <begin position="95"/>
        <end position="171"/>
    </location>
</feature>
<dbReference type="GO" id="GO:0007553">
    <property type="term" value="P:regulation of ecdysteroid metabolic process"/>
    <property type="evidence" value="ECO:0007669"/>
    <property type="project" value="UniProtKB-ARBA"/>
</dbReference>
<dbReference type="FunFam" id="1.10.565.10:FF:000029">
    <property type="entry name" value="Ecdysone-induced protein 75B, isoform B"/>
    <property type="match status" value="1"/>
</dbReference>
<evidence type="ECO:0000256" key="9">
    <source>
        <dbReference type="ARBA" id="ARBA00023170"/>
    </source>
</evidence>
<dbReference type="InterPro" id="IPR001728">
    <property type="entry name" value="ThyrH_rcpt"/>
</dbReference>
<keyword evidence="10" id="KW-0539">Nucleus</keyword>
<dbReference type="PRINTS" id="PR00546">
    <property type="entry name" value="THYROIDHORMR"/>
</dbReference>
<feature type="compositionally biased region" description="Low complexity" evidence="11">
    <location>
        <begin position="444"/>
        <end position="453"/>
    </location>
</feature>